<comment type="caution">
    <text evidence="2">The sequence shown here is derived from an EMBL/GenBank/DDBJ whole genome shotgun (WGS) entry which is preliminary data.</text>
</comment>
<reference evidence="2 3" key="1">
    <citation type="journal article" date="2022" name="bioRxiv">
        <title>Genomics of Preaxostyla Flagellates Illuminates Evolutionary Transitions and the Path Towards Mitochondrial Loss.</title>
        <authorList>
            <person name="Novak L.V.F."/>
            <person name="Treitli S.C."/>
            <person name="Pyrih J."/>
            <person name="Halakuc P."/>
            <person name="Pipaliya S.V."/>
            <person name="Vacek V."/>
            <person name="Brzon O."/>
            <person name="Soukal P."/>
            <person name="Eme L."/>
            <person name="Dacks J.B."/>
            <person name="Karnkowska A."/>
            <person name="Elias M."/>
            <person name="Hampl V."/>
        </authorList>
    </citation>
    <scope>NUCLEOTIDE SEQUENCE [LARGE SCALE GENOMIC DNA]</scope>
    <source>
        <strain evidence="2">NAU3</strain>
        <tissue evidence="2">Gut</tissue>
    </source>
</reference>
<accession>A0ABQ9XVZ8</accession>
<protein>
    <submittedName>
        <fullName evidence="2">Uncharacterized protein</fullName>
    </submittedName>
</protein>
<sequence>MIIQISQNEHDPLERIAAIIKNLPNKTMSEDEYGGNRPMDLMSQCLQHTTKFLNAHPDVIESFLRTIDLPSSPSNTPFRHDRHLNLISALSQSSSPLFIKLSEPLLDPTFPLDSLLSPRSFTDPASSFFRLASTNPSFFHRIVDTHAGHILDMAISTAVSSVRVMSDEPSEPRCLDFGRATQNLVVLLQALAEVSINPNLSNEAFNSLASSLLTLLVLSAASTNDDMSTAAVLDFSNLFGLTLPHTEALLFVTSPTFPLSDALTPRHSQEWDESDHKKSAGQSICAEAGRCVMMMSHSDNLSTINRSDFSKMIGIHFAGCLVNALHSTTTLPHSFPFFSPELCGLSEQESVWNDGNNPSALAVLKTLADISLNLAFSVSSWDRTMSQAEEEKRDIIFLHLFPFLCVESQARCLSSFRSSLNSQIVNAHRSLDRVLEYLVEMTTVNSVNTPIALHKEMRHVARFLLFINPETHCVEATPTHVSHLEMSIIEKLTTAEGDVRLNLLTSLAVISRDDPDLVDELMTVESDAQALLLFSLPIIRSTPYFDLFLDRNHAAFNRVVELARHLDNLPLVAAALGHLGVAVERFERSPFVNAWLDIDQLLKLQEIVINTLRVIVQLRREGVEEGCVVGKDGTTSLVIDSCLKVLRFLMHFESFDPTPVIETLVSLAVTTDLYLLRSILLVLEEIEWLTQNTPTPFSICTVTAPFRGMNQSSATQQPLPYIVSSIILFASLNPPQSLSQQYHSLPSSGFTQTTSQTDHSFSPDRVLTGMNVNLLLNIAKETAKSVCLILEKRRASSSRGLISNDPLEISLAQSVTHITPQHLFLILYKLILPDNPGRISTSSLVPHAPFLTRILTILVPSSPDGSDHFSMQLEHMQLLNVFLTLVLALTYMGTLNILASLPLNTVPLFTPPLTSLISVISIALVRLDTIPSSLDRHYSFCDMFRLNKNRSNPQIRQVVLALCEEGMEDRCEHALDSFSLTFLNIWKGANIQSHVHRMIYDRYAPFDIHPVPVLGNPVHLPLDRPPDTFNGFPVGRVAGPPQPLIRRIPRQPGGLGAADVPFLVDNGHPQSQPGGSDGESGEHISS</sequence>
<proteinExistence type="predicted"/>
<feature type="region of interest" description="Disordered" evidence="1">
    <location>
        <begin position="1050"/>
        <end position="1086"/>
    </location>
</feature>
<organism evidence="2 3">
    <name type="scientific">Blattamonas nauphoetae</name>
    <dbReference type="NCBI Taxonomy" id="2049346"/>
    <lineage>
        <taxon>Eukaryota</taxon>
        <taxon>Metamonada</taxon>
        <taxon>Preaxostyla</taxon>
        <taxon>Oxymonadida</taxon>
        <taxon>Blattamonas</taxon>
    </lineage>
</organism>
<keyword evidence="3" id="KW-1185">Reference proteome</keyword>
<evidence type="ECO:0000313" key="2">
    <source>
        <dbReference type="EMBL" id="KAK2955644.1"/>
    </source>
</evidence>
<evidence type="ECO:0000313" key="3">
    <source>
        <dbReference type="Proteomes" id="UP001281761"/>
    </source>
</evidence>
<evidence type="ECO:0000256" key="1">
    <source>
        <dbReference type="SAM" id="MobiDB-lite"/>
    </source>
</evidence>
<dbReference type="Proteomes" id="UP001281761">
    <property type="component" value="Unassembled WGS sequence"/>
</dbReference>
<dbReference type="EMBL" id="JARBJD010000064">
    <property type="protein sequence ID" value="KAK2955644.1"/>
    <property type="molecule type" value="Genomic_DNA"/>
</dbReference>
<gene>
    <name evidence="2" type="ORF">BLNAU_9334</name>
</gene>
<name>A0ABQ9XVZ8_9EUKA</name>